<evidence type="ECO:0000256" key="1">
    <source>
        <dbReference type="SAM" id="SignalP"/>
    </source>
</evidence>
<sequence>MISRLLFGTMLAVLLAGGAFTPAGAQDYQNPVTLRGQITSADGQLVLYPATIRNKNTGARVFSDQGGYYRINANSGDEILISFIGYVSDSVKVTNVAGTQIYNARLRMKERFLPQVEVSGRWNPYQLDSIARYEEFRPFLEEKTRTLVDTSKRTSGGFGITFSPFTRASRKQKDLRKFKKLYAENEIQQYIDYRYSKSFVSRVTGFTGDTLMQFMQVYTPSYGLLRKITNEDLIMWISVRAKQWKQDPKRVLKENDLQ</sequence>
<dbReference type="Proteomes" id="UP000679126">
    <property type="component" value="Unassembled WGS sequence"/>
</dbReference>
<name>A0ABS3Y8W3_9BACT</name>
<feature type="chain" id="PRO_5047290418" evidence="1">
    <location>
        <begin position="26"/>
        <end position="258"/>
    </location>
</feature>
<organism evidence="2 3">
    <name type="scientific">Chitinophaga chungangae</name>
    <dbReference type="NCBI Taxonomy" id="2821488"/>
    <lineage>
        <taxon>Bacteria</taxon>
        <taxon>Pseudomonadati</taxon>
        <taxon>Bacteroidota</taxon>
        <taxon>Chitinophagia</taxon>
        <taxon>Chitinophagales</taxon>
        <taxon>Chitinophagaceae</taxon>
        <taxon>Chitinophaga</taxon>
    </lineage>
</organism>
<feature type="signal peptide" evidence="1">
    <location>
        <begin position="1"/>
        <end position="25"/>
    </location>
</feature>
<dbReference type="Pfam" id="PF13715">
    <property type="entry name" value="CarbopepD_reg_2"/>
    <property type="match status" value="1"/>
</dbReference>
<reference evidence="3" key="1">
    <citation type="submission" date="2021-03" db="EMBL/GenBank/DDBJ databases">
        <title>Assistant Professor.</title>
        <authorList>
            <person name="Huq M.A."/>
        </authorList>
    </citation>
    <scope>NUCLEOTIDE SEQUENCE [LARGE SCALE GENOMIC DNA]</scope>
    <source>
        <strain evidence="3">MAH-28</strain>
    </source>
</reference>
<proteinExistence type="predicted"/>
<evidence type="ECO:0000313" key="2">
    <source>
        <dbReference type="EMBL" id="MBO9151122.1"/>
    </source>
</evidence>
<accession>A0ABS3Y8W3</accession>
<comment type="caution">
    <text evidence="2">The sequence shown here is derived from an EMBL/GenBank/DDBJ whole genome shotgun (WGS) entry which is preliminary data.</text>
</comment>
<dbReference type="InterPro" id="IPR008969">
    <property type="entry name" value="CarboxyPept-like_regulatory"/>
</dbReference>
<protein>
    <submittedName>
        <fullName evidence="2">Carboxypeptidase-like regulatory domain-containing protein</fullName>
    </submittedName>
</protein>
<keyword evidence="3" id="KW-1185">Reference proteome</keyword>
<keyword evidence="1" id="KW-0732">Signal</keyword>
<dbReference type="SUPFAM" id="SSF49464">
    <property type="entry name" value="Carboxypeptidase regulatory domain-like"/>
    <property type="match status" value="1"/>
</dbReference>
<gene>
    <name evidence="2" type="ORF">J7I43_02815</name>
</gene>
<evidence type="ECO:0000313" key="3">
    <source>
        <dbReference type="Proteomes" id="UP000679126"/>
    </source>
</evidence>
<dbReference type="EMBL" id="JAGHKP010000001">
    <property type="protein sequence ID" value="MBO9151122.1"/>
    <property type="molecule type" value="Genomic_DNA"/>
</dbReference>